<feature type="chain" id="PRO_5004262916" description="SCP domain-containing protein" evidence="1">
    <location>
        <begin position="43"/>
        <end position="175"/>
    </location>
</feature>
<sequence>MGSSVQIRPPRPARRARPKGRAFCYPLGVRLLLLLALLPACAGQGADPVLEALNRIRAEGRTCGGVYHPAAPPLAWDARLTAAARAHTEDMAAHGFLGHVGTDGSTVRERVEREGYLWSALGENVAYGPAQAEAALRAWAESPGHCANLMDPRFVHAGLWGREGYWTLVLGRPRP</sequence>
<dbReference type="PhylomeDB" id="Q5SM38"/>
<dbReference type="EnsemblBacteria" id="BAD69928">
    <property type="protein sequence ID" value="BAD69928"/>
    <property type="gene ID" value="BAD69928"/>
</dbReference>
<organism evidence="3 4">
    <name type="scientific">Thermus thermophilus (strain ATCC 27634 / DSM 579 / HB8)</name>
    <dbReference type="NCBI Taxonomy" id="300852"/>
    <lineage>
        <taxon>Bacteria</taxon>
        <taxon>Thermotogati</taxon>
        <taxon>Deinococcota</taxon>
        <taxon>Deinococci</taxon>
        <taxon>Thermales</taxon>
        <taxon>Thermaceae</taxon>
        <taxon>Thermus</taxon>
    </lineage>
</organism>
<dbReference type="InterPro" id="IPR035940">
    <property type="entry name" value="CAP_sf"/>
</dbReference>
<evidence type="ECO:0000313" key="4">
    <source>
        <dbReference type="Proteomes" id="UP000000532"/>
    </source>
</evidence>
<dbReference type="Pfam" id="PF00188">
    <property type="entry name" value="CAP"/>
    <property type="match status" value="1"/>
</dbReference>
<dbReference type="Proteomes" id="UP000000532">
    <property type="component" value="Chromosome"/>
</dbReference>
<dbReference type="CDD" id="cd05379">
    <property type="entry name" value="CAP_bacterial"/>
    <property type="match status" value="1"/>
</dbReference>
<feature type="signal peptide" evidence="1">
    <location>
        <begin position="1"/>
        <end position="42"/>
    </location>
</feature>
<dbReference type="InterPro" id="IPR014044">
    <property type="entry name" value="CAP_dom"/>
</dbReference>
<dbReference type="AlphaFoldDB" id="Q5SM38"/>
<keyword evidence="1" id="KW-0732">Signal</keyword>
<name>Q5SM38_THET8</name>
<dbReference type="PANTHER" id="PTHR31157">
    <property type="entry name" value="SCP DOMAIN-CONTAINING PROTEIN"/>
    <property type="match status" value="1"/>
</dbReference>
<gene>
    <name evidence="3" type="ordered locus">TTHA0105</name>
</gene>
<proteinExistence type="predicted"/>
<feature type="domain" description="SCP" evidence="2">
    <location>
        <begin position="51"/>
        <end position="158"/>
    </location>
</feature>
<evidence type="ECO:0000259" key="2">
    <source>
        <dbReference type="Pfam" id="PF00188"/>
    </source>
</evidence>
<dbReference type="eggNOG" id="COG2340">
    <property type="taxonomic scope" value="Bacteria"/>
</dbReference>
<dbReference type="PATRIC" id="fig|300852.9.peg.103"/>
<dbReference type="KEGG" id="ttj:TTHA0105"/>
<reference evidence="3 4" key="1">
    <citation type="submission" date="2004-11" db="EMBL/GenBank/DDBJ databases">
        <title>Complete genome sequence of Thermus thermophilus HB8.</title>
        <authorList>
            <person name="Masui R."/>
            <person name="Kurokawa K."/>
            <person name="Nakagawa N."/>
            <person name="Tokunaga F."/>
            <person name="Koyama Y."/>
            <person name="Shibata T."/>
            <person name="Oshima T."/>
            <person name="Yokoyama S."/>
            <person name="Yasunaga T."/>
            <person name="Kuramitsu S."/>
        </authorList>
    </citation>
    <scope>NUCLEOTIDE SEQUENCE [LARGE SCALE GENOMIC DNA]</scope>
    <source>
        <strain evidence="4">ATCC 27634 / DSM 579 / HB8</strain>
    </source>
</reference>
<dbReference type="SUPFAM" id="SSF55797">
    <property type="entry name" value="PR-1-like"/>
    <property type="match status" value="1"/>
</dbReference>
<evidence type="ECO:0000256" key="1">
    <source>
        <dbReference type="SAM" id="SignalP"/>
    </source>
</evidence>
<dbReference type="HOGENOM" id="CLU_048111_3_0_0"/>
<dbReference type="EMBL" id="AP008226">
    <property type="protein sequence ID" value="BAD69928.1"/>
    <property type="molecule type" value="Genomic_DNA"/>
</dbReference>
<keyword evidence="4" id="KW-1185">Reference proteome</keyword>
<dbReference type="PANTHER" id="PTHR31157:SF1">
    <property type="entry name" value="SCP DOMAIN-CONTAINING PROTEIN"/>
    <property type="match status" value="1"/>
</dbReference>
<protein>
    <recommendedName>
        <fullName evidence="2">SCP domain-containing protein</fullName>
    </recommendedName>
</protein>
<dbReference type="Gene3D" id="3.40.33.10">
    <property type="entry name" value="CAP"/>
    <property type="match status" value="1"/>
</dbReference>
<accession>Q5SM38</accession>
<evidence type="ECO:0000313" key="3">
    <source>
        <dbReference type="EMBL" id="BAD69928.1"/>
    </source>
</evidence>